<dbReference type="EMBL" id="ML995518">
    <property type="protein sequence ID" value="KAF2136544.1"/>
    <property type="molecule type" value="Genomic_DNA"/>
</dbReference>
<evidence type="ECO:0000313" key="3">
    <source>
        <dbReference type="Proteomes" id="UP000799438"/>
    </source>
</evidence>
<sequence>MKPLGHATKNFAMHSRDTTYVSDKLSGMGGSFALAHRQRNKSIDSSSPACAATTSARRHATARDHSIHIGPQHNIIHIGSPGPDQAESSSHLEILQTFEVVREEPNRFGKPAGRLCDVGHKLAAPHHQHGKRPRLLVRAALQWYDAVGLACCRQFVGDPRRQSGAAAHTAAFPRKGVAGSTPDAWNATKCFTWE</sequence>
<dbReference type="Proteomes" id="UP000799438">
    <property type="component" value="Unassembled WGS sequence"/>
</dbReference>
<accession>A0A6A6AZV4</accession>
<feature type="compositionally biased region" description="Low complexity" evidence="1">
    <location>
        <begin position="45"/>
        <end position="55"/>
    </location>
</feature>
<reference evidence="2" key="1">
    <citation type="journal article" date="2020" name="Stud. Mycol.">
        <title>101 Dothideomycetes genomes: a test case for predicting lifestyles and emergence of pathogens.</title>
        <authorList>
            <person name="Haridas S."/>
            <person name="Albert R."/>
            <person name="Binder M."/>
            <person name="Bloem J."/>
            <person name="Labutti K."/>
            <person name="Salamov A."/>
            <person name="Andreopoulos B."/>
            <person name="Baker S."/>
            <person name="Barry K."/>
            <person name="Bills G."/>
            <person name="Bluhm B."/>
            <person name="Cannon C."/>
            <person name="Castanera R."/>
            <person name="Culley D."/>
            <person name="Daum C."/>
            <person name="Ezra D."/>
            <person name="Gonzalez J."/>
            <person name="Henrissat B."/>
            <person name="Kuo A."/>
            <person name="Liang C."/>
            <person name="Lipzen A."/>
            <person name="Lutzoni F."/>
            <person name="Magnuson J."/>
            <person name="Mondo S."/>
            <person name="Nolan M."/>
            <person name="Ohm R."/>
            <person name="Pangilinan J."/>
            <person name="Park H.-J."/>
            <person name="Ramirez L."/>
            <person name="Alfaro M."/>
            <person name="Sun H."/>
            <person name="Tritt A."/>
            <person name="Yoshinaga Y."/>
            <person name="Zwiers L.-H."/>
            <person name="Turgeon B."/>
            <person name="Goodwin S."/>
            <person name="Spatafora J."/>
            <person name="Crous P."/>
            <person name="Grigoriev I."/>
        </authorList>
    </citation>
    <scope>NUCLEOTIDE SEQUENCE</scope>
    <source>
        <strain evidence="2">CBS 121167</strain>
    </source>
</reference>
<feature type="region of interest" description="Disordered" evidence="1">
    <location>
        <begin position="39"/>
        <end position="59"/>
    </location>
</feature>
<evidence type="ECO:0000313" key="2">
    <source>
        <dbReference type="EMBL" id="KAF2136544.1"/>
    </source>
</evidence>
<organism evidence="2 3">
    <name type="scientific">Aplosporella prunicola CBS 121167</name>
    <dbReference type="NCBI Taxonomy" id="1176127"/>
    <lineage>
        <taxon>Eukaryota</taxon>
        <taxon>Fungi</taxon>
        <taxon>Dikarya</taxon>
        <taxon>Ascomycota</taxon>
        <taxon>Pezizomycotina</taxon>
        <taxon>Dothideomycetes</taxon>
        <taxon>Dothideomycetes incertae sedis</taxon>
        <taxon>Botryosphaeriales</taxon>
        <taxon>Aplosporellaceae</taxon>
        <taxon>Aplosporella</taxon>
    </lineage>
</organism>
<name>A0A6A6AZV4_9PEZI</name>
<gene>
    <name evidence="2" type="ORF">K452DRAFT_313103</name>
</gene>
<dbReference type="RefSeq" id="XP_033392262.1">
    <property type="nucleotide sequence ID" value="XM_033543627.1"/>
</dbReference>
<dbReference type="AlphaFoldDB" id="A0A6A6AZV4"/>
<evidence type="ECO:0000256" key="1">
    <source>
        <dbReference type="SAM" id="MobiDB-lite"/>
    </source>
</evidence>
<protein>
    <submittedName>
        <fullName evidence="2">Uncharacterized protein</fullName>
    </submittedName>
</protein>
<proteinExistence type="predicted"/>
<dbReference type="GeneID" id="54301124"/>
<keyword evidence="3" id="KW-1185">Reference proteome</keyword>